<evidence type="ECO:0000313" key="2">
    <source>
        <dbReference type="EMBL" id="MDW0110515.1"/>
    </source>
</evidence>
<organism evidence="2 3">
    <name type="scientific">Sporosarcina aquimarina</name>
    <dbReference type="NCBI Taxonomy" id="114975"/>
    <lineage>
        <taxon>Bacteria</taxon>
        <taxon>Bacillati</taxon>
        <taxon>Bacillota</taxon>
        <taxon>Bacilli</taxon>
        <taxon>Bacillales</taxon>
        <taxon>Caryophanaceae</taxon>
        <taxon>Sporosarcina</taxon>
    </lineage>
</organism>
<comment type="caution">
    <text evidence="2">The sequence shown here is derived from an EMBL/GenBank/DDBJ whole genome shotgun (WGS) entry which is preliminary data.</text>
</comment>
<dbReference type="PANTHER" id="PTHR37314:SF4">
    <property type="entry name" value="UPF0700 TRANSMEMBRANE PROTEIN YOAK"/>
    <property type="match status" value="1"/>
</dbReference>
<feature type="transmembrane region" description="Helical" evidence="1">
    <location>
        <begin position="61"/>
        <end position="83"/>
    </location>
</feature>
<name>A0ABU4G2D1_9BACL</name>
<reference evidence="2 3" key="1">
    <citation type="submission" date="2023-06" db="EMBL/GenBank/DDBJ databases">
        <title>Sporosarcina sp. nov., isolated from Korean traditional fermented seafood 'Jeotgal'.</title>
        <authorList>
            <person name="Yang A.-I."/>
            <person name="Shin N.-R."/>
        </authorList>
    </citation>
    <scope>NUCLEOTIDE SEQUENCE [LARGE SCALE GENOMIC DNA]</scope>
    <source>
        <strain evidence="2 3">KCTC3840</strain>
    </source>
</reference>
<feature type="transmembrane region" description="Helical" evidence="1">
    <location>
        <begin position="12"/>
        <end position="32"/>
    </location>
</feature>
<protein>
    <submittedName>
        <fullName evidence="2">YoaK family protein</fullName>
    </submittedName>
</protein>
<keyword evidence="1" id="KW-0812">Transmembrane</keyword>
<evidence type="ECO:0000313" key="3">
    <source>
        <dbReference type="Proteomes" id="UP001280629"/>
    </source>
</evidence>
<feature type="transmembrane region" description="Helical" evidence="1">
    <location>
        <begin position="118"/>
        <end position="137"/>
    </location>
</feature>
<dbReference type="RefSeq" id="WP_317936072.1">
    <property type="nucleotide sequence ID" value="NZ_JAUBDH010000006.1"/>
</dbReference>
<keyword evidence="3" id="KW-1185">Reference proteome</keyword>
<keyword evidence="1" id="KW-0472">Membrane</keyword>
<keyword evidence="1" id="KW-1133">Transmembrane helix</keyword>
<accession>A0ABU4G2D1</accession>
<dbReference type="Pfam" id="PF06912">
    <property type="entry name" value="DUF1275"/>
    <property type="match status" value="1"/>
</dbReference>
<gene>
    <name evidence="2" type="ORF">QT716_10755</name>
</gene>
<proteinExistence type="predicted"/>
<dbReference type="InterPro" id="IPR010699">
    <property type="entry name" value="DUF1275"/>
</dbReference>
<feature type="transmembrane region" description="Helical" evidence="1">
    <location>
        <begin position="174"/>
        <end position="194"/>
    </location>
</feature>
<feature type="transmembrane region" description="Helical" evidence="1">
    <location>
        <begin position="200"/>
        <end position="219"/>
    </location>
</feature>
<evidence type="ECO:0000256" key="1">
    <source>
        <dbReference type="SAM" id="Phobius"/>
    </source>
</evidence>
<dbReference type="EMBL" id="JAUBDH010000006">
    <property type="protein sequence ID" value="MDW0110515.1"/>
    <property type="molecule type" value="Genomic_DNA"/>
</dbReference>
<sequence>MDRDQLHTERITSVLTVISAFLMGFIDAYTFLQLDHVFVSAQTGNMVTYGIKLVTGSGYEAFANVMSFLGFLVGAFLGEFLLARLNKSGLRRYRLFLYVQAILLLILAMFQAQIQLNVMVFTLGILSGYALTTFRRFRSTPVNTGIMTGNARNMMNDLYRIIFYKDAEAKAEMLHLFIIILSFIVGVGVSATVIDWNPAAILWIALGTVSLSITALFFYRWT</sequence>
<feature type="transmembrane region" description="Helical" evidence="1">
    <location>
        <begin position="95"/>
        <end position="112"/>
    </location>
</feature>
<dbReference type="PANTHER" id="PTHR37314">
    <property type="entry name" value="SLR0142 PROTEIN"/>
    <property type="match status" value="1"/>
</dbReference>
<dbReference type="Proteomes" id="UP001280629">
    <property type="component" value="Unassembled WGS sequence"/>
</dbReference>